<feature type="transmembrane region" description="Helical" evidence="1">
    <location>
        <begin position="279"/>
        <end position="304"/>
    </location>
</feature>
<dbReference type="RefSeq" id="WP_301212263.1">
    <property type="nucleotide sequence ID" value="NZ_JAROCF010000001.1"/>
</dbReference>
<keyword evidence="1" id="KW-0472">Membrane</keyword>
<feature type="transmembrane region" description="Helical" evidence="1">
    <location>
        <begin position="374"/>
        <end position="393"/>
    </location>
</feature>
<keyword evidence="3" id="KW-1185">Reference proteome</keyword>
<gene>
    <name evidence="2" type="ORF">P5G50_17005</name>
</gene>
<evidence type="ECO:0000313" key="3">
    <source>
        <dbReference type="Proteomes" id="UP001174208"/>
    </source>
</evidence>
<feature type="transmembrane region" description="Helical" evidence="1">
    <location>
        <begin position="53"/>
        <end position="72"/>
    </location>
</feature>
<feature type="transmembrane region" description="Helical" evidence="1">
    <location>
        <begin position="175"/>
        <end position="194"/>
    </location>
</feature>
<dbReference type="EMBL" id="JAROCF010000001">
    <property type="protein sequence ID" value="MDN4616149.1"/>
    <property type="molecule type" value="Genomic_DNA"/>
</dbReference>
<feature type="transmembrane region" description="Helical" evidence="1">
    <location>
        <begin position="144"/>
        <end position="163"/>
    </location>
</feature>
<feature type="transmembrane region" description="Helical" evidence="1">
    <location>
        <begin position="316"/>
        <end position="335"/>
    </location>
</feature>
<organism evidence="2 3">
    <name type="scientific">Leifsonia williamsii</name>
    <dbReference type="NCBI Taxonomy" id="3035919"/>
    <lineage>
        <taxon>Bacteria</taxon>
        <taxon>Bacillati</taxon>
        <taxon>Actinomycetota</taxon>
        <taxon>Actinomycetes</taxon>
        <taxon>Micrococcales</taxon>
        <taxon>Microbacteriaceae</taxon>
        <taxon>Leifsonia</taxon>
    </lineage>
</organism>
<feature type="transmembrane region" description="Helical" evidence="1">
    <location>
        <begin position="92"/>
        <end position="123"/>
    </location>
</feature>
<protein>
    <recommendedName>
        <fullName evidence="4">Membrane protein involved in the export of O-antigen and teichoic acid</fullName>
    </recommendedName>
</protein>
<reference evidence="2" key="1">
    <citation type="submission" date="2023-06" db="EMBL/GenBank/DDBJ databases">
        <title>MT1 and MT2 Draft Genomes of Novel Species.</title>
        <authorList>
            <person name="Venkateswaran K."/>
        </authorList>
    </citation>
    <scope>NUCLEOTIDE SEQUENCE</scope>
    <source>
        <strain evidence="2">F6_8S_P_1B</strain>
    </source>
</reference>
<evidence type="ECO:0008006" key="4">
    <source>
        <dbReference type="Google" id="ProtNLM"/>
    </source>
</evidence>
<comment type="caution">
    <text evidence="2">The sequence shown here is derived from an EMBL/GenBank/DDBJ whole genome shotgun (WGS) entry which is preliminary data.</text>
</comment>
<proteinExistence type="predicted"/>
<dbReference type="Proteomes" id="UP001174208">
    <property type="component" value="Unassembled WGS sequence"/>
</dbReference>
<keyword evidence="1" id="KW-1133">Transmembrane helix</keyword>
<keyword evidence="1" id="KW-0812">Transmembrane</keyword>
<feature type="transmembrane region" description="Helical" evidence="1">
    <location>
        <begin position="347"/>
        <end position="368"/>
    </location>
</feature>
<accession>A0ABT8KFE1</accession>
<name>A0ABT8KFE1_9MICO</name>
<sequence>MTTGAGVAESGAPRGRGLLLLSTASSALFSLAAQLLGLLSLPPASFGLFSLQYLVFALGTSVCLSVVSEPWLRTELGRGLRSPWSDYAGALFYLSAATVLATLVLSLIVPGLGPVAITGALAAGANVYRSGTRYHQVRTGQWRLALVADVVGVAVTVLVWAILSFTPLDALETLSWAWLAGGLGAAAVAARPHVRGPRAAVGWLRVHGEHISPLLRDSILMDIGSIATPFAVAPVLGIADFGVYRAVSNVAAPVRLVLNPLRPVLAGARLAAFRSLARIALVVGLSVGFGAAAAVALLIIGSLHIELGSLTALADYAVPTGLFVASNFLTLFYYMLARAHLSGSALLIGRIFQTVLAIACPIVGALLGGLNGAIWFYAVGTALSGVVWLWVVLRARSEVAEPVDVDIEDEPLP</sequence>
<evidence type="ECO:0000313" key="2">
    <source>
        <dbReference type="EMBL" id="MDN4616149.1"/>
    </source>
</evidence>
<evidence type="ECO:0000256" key="1">
    <source>
        <dbReference type="SAM" id="Phobius"/>
    </source>
</evidence>
<feature type="transmembrane region" description="Helical" evidence="1">
    <location>
        <begin position="18"/>
        <end position="41"/>
    </location>
</feature>